<evidence type="ECO:0000313" key="2">
    <source>
        <dbReference type="EMBL" id="AFZ05426.1"/>
    </source>
</evidence>
<dbReference type="STRING" id="179408.Osc7112_0847"/>
<gene>
    <name evidence="2" type="ORF">Osc7112_0847</name>
</gene>
<dbReference type="HOGENOM" id="CLU_104601_0_0_3"/>
<keyword evidence="3" id="KW-1185">Reference proteome</keyword>
<dbReference type="Proteomes" id="UP000010478">
    <property type="component" value="Chromosome"/>
</dbReference>
<dbReference type="KEGG" id="oni:Osc7112_0847"/>
<dbReference type="OrthoDB" id="9801392at2"/>
<feature type="compositionally biased region" description="Polar residues" evidence="1">
    <location>
        <begin position="188"/>
        <end position="202"/>
    </location>
</feature>
<dbReference type="RefSeq" id="WP_015174754.1">
    <property type="nucleotide sequence ID" value="NC_019729.1"/>
</dbReference>
<dbReference type="AlphaFoldDB" id="K9VBY3"/>
<evidence type="ECO:0000256" key="1">
    <source>
        <dbReference type="SAM" id="MobiDB-lite"/>
    </source>
</evidence>
<sequence length="231" mass="26205">MSDKPFNIRQLNGLDYDEAEPLLEDYQETLIELFVNSPEGEEYCKTYPDVGFWISQFIYYGFGYEGFTLPSMKVEDVATVVEELFPRKVSLLSPEEGENAIPELLAFWQFLKREFKLRNATSIIKYLRDIEPEFKEIMEDSSKFGFAKSFVTLGLQAGFDMSTGEGLTQFQEIYNASIAPIIAAKNSETSGFSSKPISGSAVNESKASKEKQKKAKNTAAESRKRNRTKKK</sequence>
<protein>
    <submittedName>
        <fullName evidence="2">Uncharacterized protein</fullName>
    </submittedName>
</protein>
<accession>K9VBY3</accession>
<dbReference type="PATRIC" id="fig|179408.3.peg.1058"/>
<proteinExistence type="predicted"/>
<dbReference type="EMBL" id="CP003614">
    <property type="protein sequence ID" value="AFZ05426.1"/>
    <property type="molecule type" value="Genomic_DNA"/>
</dbReference>
<reference evidence="2 3" key="1">
    <citation type="submission" date="2012-05" db="EMBL/GenBank/DDBJ databases">
        <title>Finished chromosome of genome of Oscillatoria sp. PCC 7112.</title>
        <authorList>
            <consortium name="US DOE Joint Genome Institute"/>
            <person name="Gugger M."/>
            <person name="Coursin T."/>
            <person name="Rippka R."/>
            <person name="Tandeau De Marsac N."/>
            <person name="Huntemann M."/>
            <person name="Wei C.-L."/>
            <person name="Han J."/>
            <person name="Detter J.C."/>
            <person name="Han C."/>
            <person name="Tapia R."/>
            <person name="Davenport K."/>
            <person name="Daligault H."/>
            <person name="Erkkila T."/>
            <person name="Gu W."/>
            <person name="Munk A.C.C."/>
            <person name="Teshima H."/>
            <person name="Xu Y."/>
            <person name="Chain P."/>
            <person name="Chen A."/>
            <person name="Krypides N."/>
            <person name="Mavromatis K."/>
            <person name="Markowitz V."/>
            <person name="Szeto E."/>
            <person name="Ivanova N."/>
            <person name="Mikhailova N."/>
            <person name="Ovchinnikova G."/>
            <person name="Pagani I."/>
            <person name="Pati A."/>
            <person name="Goodwin L."/>
            <person name="Peters L."/>
            <person name="Pitluck S."/>
            <person name="Woyke T."/>
            <person name="Kerfeld C."/>
        </authorList>
    </citation>
    <scope>NUCLEOTIDE SEQUENCE [LARGE SCALE GENOMIC DNA]</scope>
    <source>
        <strain evidence="2 3">PCC 7112</strain>
    </source>
</reference>
<organism evidence="2 3">
    <name type="scientific">Phormidium nigroviride PCC 7112</name>
    <dbReference type="NCBI Taxonomy" id="179408"/>
    <lineage>
        <taxon>Bacteria</taxon>
        <taxon>Bacillati</taxon>
        <taxon>Cyanobacteriota</taxon>
        <taxon>Cyanophyceae</taxon>
        <taxon>Oscillatoriophycideae</taxon>
        <taxon>Oscillatoriales</taxon>
        <taxon>Oscillatoriaceae</taxon>
        <taxon>Phormidium</taxon>
    </lineage>
</organism>
<name>K9VBY3_9CYAN</name>
<evidence type="ECO:0000313" key="3">
    <source>
        <dbReference type="Proteomes" id="UP000010478"/>
    </source>
</evidence>
<feature type="region of interest" description="Disordered" evidence="1">
    <location>
        <begin position="188"/>
        <end position="231"/>
    </location>
</feature>
<dbReference type="eggNOG" id="ENOG502Z8XI">
    <property type="taxonomic scope" value="Bacteria"/>
</dbReference>